<gene>
    <name evidence="1" type="ORF">IEO70_04250</name>
    <name evidence="2" type="ORF">IEO70_14080</name>
</gene>
<dbReference type="AlphaFoldDB" id="A0A927CUS3"/>
<protein>
    <submittedName>
        <fullName evidence="1">IS3 family transposase</fullName>
    </submittedName>
</protein>
<comment type="caution">
    <text evidence="1">The sequence shown here is derived from an EMBL/GenBank/DDBJ whole genome shotgun (WGS) entry which is preliminary data.</text>
</comment>
<sequence length="60" mass="6913">MSTKTFTEKEINALSRNPYVKSVGSKGITYTEEFKLLFIAENDKGKFPRQIFEECGFDVE</sequence>
<organism evidence="1 3">
    <name type="scientific">Peribacillus faecalis</name>
    <dbReference type="NCBI Taxonomy" id="2772559"/>
    <lineage>
        <taxon>Bacteria</taxon>
        <taxon>Bacillati</taxon>
        <taxon>Bacillota</taxon>
        <taxon>Bacilli</taxon>
        <taxon>Bacillales</taxon>
        <taxon>Bacillaceae</taxon>
        <taxon>Peribacillus</taxon>
    </lineage>
</organism>
<evidence type="ECO:0000313" key="2">
    <source>
        <dbReference type="EMBL" id="MBD3109473.1"/>
    </source>
</evidence>
<name>A0A927CUS3_9BACI</name>
<accession>A0A927CUS3</accession>
<keyword evidence="3" id="KW-1185">Reference proteome</keyword>
<dbReference type="Proteomes" id="UP000602076">
    <property type="component" value="Unassembled WGS sequence"/>
</dbReference>
<dbReference type="EMBL" id="JACXSI010000007">
    <property type="protein sequence ID" value="MBD3107569.1"/>
    <property type="molecule type" value="Genomic_DNA"/>
</dbReference>
<dbReference type="RefSeq" id="WP_328820863.1">
    <property type="nucleotide sequence ID" value="NZ_JACXSI010000007.1"/>
</dbReference>
<dbReference type="EMBL" id="JACXSI010000035">
    <property type="protein sequence ID" value="MBD3109473.1"/>
    <property type="molecule type" value="Genomic_DNA"/>
</dbReference>
<proteinExistence type="predicted"/>
<dbReference type="Pfam" id="PF20310">
    <property type="entry name" value="HTH_Tnp_2"/>
    <property type="match status" value="1"/>
</dbReference>
<feature type="non-terminal residue" evidence="1">
    <location>
        <position position="60"/>
    </location>
</feature>
<reference evidence="1" key="1">
    <citation type="submission" date="2020-09" db="EMBL/GenBank/DDBJ databases">
        <title>Bacillus faecalis sp. nov., a moderately halophilic bacterium isolated from cow faeces.</title>
        <authorList>
            <person name="Jiang L."/>
            <person name="Lee J."/>
        </authorList>
    </citation>
    <scope>NUCLEOTIDE SEQUENCE</scope>
    <source>
        <strain evidence="1">AGMB 02131</strain>
    </source>
</reference>
<evidence type="ECO:0000313" key="3">
    <source>
        <dbReference type="Proteomes" id="UP000602076"/>
    </source>
</evidence>
<dbReference type="InterPro" id="IPR046929">
    <property type="entry name" value="HTH_Tnp"/>
</dbReference>
<evidence type="ECO:0000313" key="1">
    <source>
        <dbReference type="EMBL" id="MBD3107569.1"/>
    </source>
</evidence>